<evidence type="ECO:0000256" key="2">
    <source>
        <dbReference type="ARBA" id="ARBA00022553"/>
    </source>
</evidence>
<dbReference type="KEGG" id="ero:EROM_110780"/>
<accession>I7AGY1</accession>
<dbReference type="EMBL" id="CP003530">
    <property type="protein sequence ID" value="AFN84060.1"/>
    <property type="molecule type" value="Genomic_DNA"/>
</dbReference>
<evidence type="ECO:0000256" key="1">
    <source>
        <dbReference type="ARBA" id="ARBA00004604"/>
    </source>
</evidence>
<feature type="region of interest" description="Disordered" evidence="4">
    <location>
        <begin position="115"/>
        <end position="140"/>
    </location>
</feature>
<dbReference type="GO" id="GO:0032040">
    <property type="term" value="C:small-subunit processome"/>
    <property type="evidence" value="ECO:0007669"/>
    <property type="project" value="InterPro"/>
</dbReference>
<dbReference type="VEuPathDB" id="MicrosporidiaDB:EROM_110780"/>
<evidence type="ECO:0000256" key="4">
    <source>
        <dbReference type="SAM" id="MobiDB-lite"/>
    </source>
</evidence>
<name>I7AGY1_ENCRO</name>
<dbReference type="InterPro" id="IPR006709">
    <property type="entry name" value="SSU_processome_Utp14"/>
</dbReference>
<feature type="compositionally biased region" description="Basic and acidic residues" evidence="4">
    <location>
        <begin position="121"/>
        <end position="140"/>
    </location>
</feature>
<gene>
    <name evidence="5" type="ordered locus">EROM_110780</name>
</gene>
<comment type="subcellular location">
    <subcellularLocation>
        <location evidence="1">Nucleus</location>
        <location evidence="1">Nucleolus</location>
    </subcellularLocation>
</comment>
<evidence type="ECO:0000256" key="3">
    <source>
        <dbReference type="ARBA" id="ARBA00023242"/>
    </source>
</evidence>
<reference evidence="5 6" key="1">
    <citation type="journal article" date="2012" name="Proc. Natl. Acad. Sci. U.S.A.">
        <title>Gain and loss of multiple functionally related, horizontally transferred genes in the reduced genomes of two microsporidian parasites.</title>
        <authorList>
            <person name="Pombert J.-F."/>
            <person name="Selman M."/>
            <person name="Burki F."/>
            <person name="Bardell F.T."/>
            <person name="Farinelli L."/>
            <person name="Solter L.F."/>
            <person name="Whitman D.W."/>
            <person name="Weiss L.M."/>
            <person name="Corradi N."/>
            <person name="Keeling P.J."/>
        </authorList>
    </citation>
    <scope>NUCLEOTIDE SEQUENCE [LARGE SCALE GENOMIC DNA]</scope>
    <source>
        <strain evidence="5 6">SJ-2008</strain>
    </source>
</reference>
<dbReference type="PANTHER" id="PTHR14150">
    <property type="entry name" value="U3 SMALL NUCLEOLAR RNA-ASSOCIATED PROTEIN 14"/>
    <property type="match status" value="1"/>
</dbReference>
<organism evidence="5 6">
    <name type="scientific">Encephalitozoon romaleae (strain SJ-2008)</name>
    <name type="common">Microsporidian parasite</name>
    <dbReference type="NCBI Taxonomy" id="1178016"/>
    <lineage>
        <taxon>Eukaryota</taxon>
        <taxon>Fungi</taxon>
        <taxon>Fungi incertae sedis</taxon>
        <taxon>Microsporidia</taxon>
        <taxon>Unikaryonidae</taxon>
        <taxon>Encephalitozoon</taxon>
    </lineage>
</organism>
<dbReference type="GO" id="GO:0006364">
    <property type="term" value="P:rRNA processing"/>
    <property type="evidence" value="ECO:0007669"/>
    <property type="project" value="InterPro"/>
</dbReference>
<dbReference type="Proteomes" id="UP000010094">
    <property type="component" value="Chromosome XI"/>
</dbReference>
<keyword evidence="6" id="KW-1185">Reference proteome</keyword>
<dbReference type="OrthoDB" id="277439at2759"/>
<sequence>MPVNKISVADLVKFEDGDKMDLAELEENKDSVYLAIREEVFNAAEQRKKKNKRTRENFYEIVPSTSLEKMMDKILHGEKTKESGAMVFERNFKYEFDKKMRRIKRIKSKAYRRIRRQSRLKSKEAMEENTQEKQGAEQDEVRSRIPDVLLKEVEEVEEVKENLPILSFGGDESREENEQEKLVRLAFKDDMEEQEKVFAKEKEEIMNEEAPRVEEVVLPGWGEWAGPGLEVIKTKNNTIRNIVEGIKYSNRKDFNRSHIIINEKAPEVDKRFLAELPFGYTESEYNEKINASVSRERNTLRIFKRLVRAKTCHTNGKIIEPFHYNPE</sequence>
<dbReference type="HOGENOM" id="CLU_077727_0_0_1"/>
<keyword evidence="3" id="KW-0539">Nucleus</keyword>
<dbReference type="PANTHER" id="PTHR14150:SF12">
    <property type="entry name" value="U3 SMALL NUCLEOLAR RNA-ASSOCIATED PROTEIN 14 HOMOLOG A"/>
    <property type="match status" value="1"/>
</dbReference>
<dbReference type="Pfam" id="PF04615">
    <property type="entry name" value="Utp14"/>
    <property type="match status" value="1"/>
</dbReference>
<protein>
    <submittedName>
        <fullName evidence="5">Uncharacterized protein</fullName>
    </submittedName>
</protein>
<proteinExistence type="predicted"/>
<keyword evidence="2" id="KW-0597">Phosphoprotein</keyword>
<dbReference type="RefSeq" id="XP_009265557.1">
    <property type="nucleotide sequence ID" value="XM_009267282.1"/>
</dbReference>
<dbReference type="AlphaFoldDB" id="I7AGY1"/>
<evidence type="ECO:0000313" key="5">
    <source>
        <dbReference type="EMBL" id="AFN84060.1"/>
    </source>
</evidence>
<dbReference type="GeneID" id="20564677"/>
<evidence type="ECO:0000313" key="6">
    <source>
        <dbReference type="Proteomes" id="UP000010094"/>
    </source>
</evidence>